<keyword evidence="3" id="KW-0677">Repeat</keyword>
<keyword evidence="11" id="KW-1185">Reference proteome</keyword>
<name>A0A7K5MG51_CARCD</name>
<evidence type="ECO:0000256" key="7">
    <source>
        <dbReference type="PROSITE-ProRule" id="PRU00042"/>
    </source>
</evidence>
<dbReference type="AlphaFoldDB" id="A0A7K5MG51"/>
<evidence type="ECO:0000259" key="9">
    <source>
        <dbReference type="PROSITE" id="PS50157"/>
    </source>
</evidence>
<organism evidence="10 11">
    <name type="scientific">Cardinalis cardinalis</name>
    <name type="common">Northern cardinal</name>
    <dbReference type="NCBI Taxonomy" id="98964"/>
    <lineage>
        <taxon>Eukaryota</taxon>
        <taxon>Metazoa</taxon>
        <taxon>Chordata</taxon>
        <taxon>Craniata</taxon>
        <taxon>Vertebrata</taxon>
        <taxon>Euteleostomi</taxon>
        <taxon>Archelosauria</taxon>
        <taxon>Archosauria</taxon>
        <taxon>Dinosauria</taxon>
        <taxon>Saurischia</taxon>
        <taxon>Theropoda</taxon>
        <taxon>Coelurosauria</taxon>
        <taxon>Aves</taxon>
        <taxon>Neognathae</taxon>
        <taxon>Neoaves</taxon>
        <taxon>Telluraves</taxon>
        <taxon>Australaves</taxon>
        <taxon>Passeriformes</taxon>
        <taxon>Cardinalidae</taxon>
        <taxon>Cardinalis</taxon>
    </lineage>
</organism>
<sequence>GGGQRCGQSSELGIHEQPHDEKSHSCSKCGKSFRKRSALICHWRIHTGERPYRCEECGKSFSQISHLSVHMRTHTGERPYECAE</sequence>
<feature type="compositionally biased region" description="Polar residues" evidence="8">
    <location>
        <begin position="1"/>
        <end position="11"/>
    </location>
</feature>
<keyword evidence="5" id="KW-0862">Zinc</keyword>
<evidence type="ECO:0000313" key="10">
    <source>
        <dbReference type="EMBL" id="NWT29758.1"/>
    </source>
</evidence>
<dbReference type="FunFam" id="3.30.160.60:FF:000774">
    <property type="entry name" value="Zinc finger protein"/>
    <property type="match status" value="1"/>
</dbReference>
<gene>
    <name evidence="10" type="primary">Zfp2_0</name>
    <name evidence="10" type="ORF">CARCAR_R15779</name>
</gene>
<dbReference type="SMART" id="SM00355">
    <property type="entry name" value="ZnF_C2H2"/>
    <property type="match status" value="2"/>
</dbReference>
<dbReference type="GO" id="GO:0005634">
    <property type="term" value="C:nucleus"/>
    <property type="evidence" value="ECO:0007669"/>
    <property type="project" value="UniProtKB-SubCell"/>
</dbReference>
<reference evidence="10 11" key="1">
    <citation type="submission" date="2019-09" db="EMBL/GenBank/DDBJ databases">
        <title>Bird 10,000 Genomes (B10K) Project - Family phase.</title>
        <authorList>
            <person name="Zhang G."/>
        </authorList>
    </citation>
    <scope>NUCLEOTIDE SEQUENCE [LARGE SCALE GENOMIC DNA]</scope>
    <source>
        <strain evidence="10">B10K-DU-001-69</strain>
        <tissue evidence="10">Muscle</tissue>
    </source>
</reference>
<feature type="non-terminal residue" evidence="10">
    <location>
        <position position="1"/>
    </location>
</feature>
<feature type="region of interest" description="Disordered" evidence="8">
    <location>
        <begin position="1"/>
        <end position="26"/>
    </location>
</feature>
<accession>A0A7K5MG51</accession>
<keyword evidence="4 7" id="KW-0863">Zinc-finger</keyword>
<keyword evidence="2" id="KW-0479">Metal-binding</keyword>
<dbReference type="PANTHER" id="PTHR23226">
    <property type="entry name" value="ZINC FINGER AND SCAN DOMAIN-CONTAINING"/>
    <property type="match status" value="1"/>
</dbReference>
<evidence type="ECO:0000256" key="8">
    <source>
        <dbReference type="SAM" id="MobiDB-lite"/>
    </source>
</evidence>
<dbReference type="Gene3D" id="3.30.160.60">
    <property type="entry name" value="Classic Zinc Finger"/>
    <property type="match status" value="2"/>
</dbReference>
<evidence type="ECO:0000313" key="11">
    <source>
        <dbReference type="Proteomes" id="UP000583740"/>
    </source>
</evidence>
<evidence type="ECO:0000256" key="1">
    <source>
        <dbReference type="ARBA" id="ARBA00004123"/>
    </source>
</evidence>
<dbReference type="Pfam" id="PF00096">
    <property type="entry name" value="zf-C2H2"/>
    <property type="match status" value="2"/>
</dbReference>
<dbReference type="InterPro" id="IPR013087">
    <property type="entry name" value="Znf_C2H2_type"/>
</dbReference>
<evidence type="ECO:0000256" key="3">
    <source>
        <dbReference type="ARBA" id="ARBA00022737"/>
    </source>
</evidence>
<feature type="non-terminal residue" evidence="10">
    <location>
        <position position="84"/>
    </location>
</feature>
<evidence type="ECO:0000256" key="4">
    <source>
        <dbReference type="ARBA" id="ARBA00022771"/>
    </source>
</evidence>
<evidence type="ECO:0000256" key="5">
    <source>
        <dbReference type="ARBA" id="ARBA00022833"/>
    </source>
</evidence>
<evidence type="ECO:0000256" key="2">
    <source>
        <dbReference type="ARBA" id="ARBA00022723"/>
    </source>
</evidence>
<dbReference type="SUPFAM" id="SSF57667">
    <property type="entry name" value="beta-beta-alpha zinc fingers"/>
    <property type="match status" value="1"/>
</dbReference>
<protein>
    <submittedName>
        <fullName evidence="10">ZFP2 protein</fullName>
    </submittedName>
</protein>
<dbReference type="PROSITE" id="PS50157">
    <property type="entry name" value="ZINC_FINGER_C2H2_2"/>
    <property type="match status" value="2"/>
</dbReference>
<feature type="compositionally biased region" description="Basic and acidic residues" evidence="8">
    <location>
        <begin position="13"/>
        <end position="24"/>
    </location>
</feature>
<dbReference type="GO" id="GO:0000981">
    <property type="term" value="F:DNA-binding transcription factor activity, RNA polymerase II-specific"/>
    <property type="evidence" value="ECO:0007669"/>
    <property type="project" value="TreeGrafter"/>
</dbReference>
<dbReference type="GO" id="GO:0000978">
    <property type="term" value="F:RNA polymerase II cis-regulatory region sequence-specific DNA binding"/>
    <property type="evidence" value="ECO:0007669"/>
    <property type="project" value="TreeGrafter"/>
</dbReference>
<comment type="subcellular location">
    <subcellularLocation>
        <location evidence="1">Nucleus</location>
    </subcellularLocation>
</comment>
<proteinExistence type="predicted"/>
<keyword evidence="6" id="KW-0539">Nucleus</keyword>
<dbReference type="GO" id="GO:0008270">
    <property type="term" value="F:zinc ion binding"/>
    <property type="evidence" value="ECO:0007669"/>
    <property type="project" value="UniProtKB-KW"/>
</dbReference>
<feature type="domain" description="C2H2-type" evidence="9">
    <location>
        <begin position="24"/>
        <end position="51"/>
    </location>
</feature>
<dbReference type="PRINTS" id="PR00048">
    <property type="entry name" value="ZINCFINGER"/>
</dbReference>
<dbReference type="PROSITE" id="PS00028">
    <property type="entry name" value="ZINC_FINGER_C2H2_1"/>
    <property type="match status" value="2"/>
</dbReference>
<dbReference type="FunFam" id="3.30.160.60:FF:000478">
    <property type="entry name" value="Zinc finger protein 133"/>
    <property type="match status" value="1"/>
</dbReference>
<dbReference type="EMBL" id="VYXE01014097">
    <property type="protein sequence ID" value="NWT29758.1"/>
    <property type="molecule type" value="Genomic_DNA"/>
</dbReference>
<feature type="domain" description="C2H2-type" evidence="9">
    <location>
        <begin position="52"/>
        <end position="79"/>
    </location>
</feature>
<comment type="caution">
    <text evidence="10">The sequence shown here is derived from an EMBL/GenBank/DDBJ whole genome shotgun (WGS) entry which is preliminary data.</text>
</comment>
<dbReference type="PANTHER" id="PTHR23226:SF416">
    <property type="entry name" value="FI01424P"/>
    <property type="match status" value="1"/>
</dbReference>
<dbReference type="InterPro" id="IPR036236">
    <property type="entry name" value="Znf_C2H2_sf"/>
</dbReference>
<dbReference type="Proteomes" id="UP000583740">
    <property type="component" value="Unassembled WGS sequence"/>
</dbReference>
<evidence type="ECO:0000256" key="6">
    <source>
        <dbReference type="ARBA" id="ARBA00023242"/>
    </source>
</evidence>